<dbReference type="SUPFAM" id="SSF52540">
    <property type="entry name" value="P-loop containing nucleoside triphosphate hydrolases"/>
    <property type="match status" value="1"/>
</dbReference>
<dbReference type="CDD" id="cd00071">
    <property type="entry name" value="GMPK"/>
    <property type="match status" value="1"/>
</dbReference>
<feature type="domain" description="SH3" evidence="4">
    <location>
        <begin position="244"/>
        <end position="306"/>
    </location>
</feature>
<dbReference type="PROSITE" id="PS51022">
    <property type="entry name" value="L27"/>
    <property type="match status" value="1"/>
</dbReference>
<dbReference type="InterPro" id="IPR036034">
    <property type="entry name" value="PDZ_sf"/>
</dbReference>
<dbReference type="InterPro" id="IPR020590">
    <property type="entry name" value="Guanylate_kinase_CS"/>
</dbReference>
<dbReference type="SMART" id="SM00072">
    <property type="entry name" value="GuKc"/>
    <property type="match status" value="1"/>
</dbReference>
<dbReference type="InterPro" id="IPR001452">
    <property type="entry name" value="SH3_domain"/>
</dbReference>
<reference evidence="8 9" key="1">
    <citation type="journal article" date="2008" name="Nature">
        <title>The Trichoplax genome and the nature of placozoans.</title>
        <authorList>
            <person name="Srivastava M."/>
            <person name="Begovic E."/>
            <person name="Chapman J."/>
            <person name="Putnam N.H."/>
            <person name="Hellsten U."/>
            <person name="Kawashima T."/>
            <person name="Kuo A."/>
            <person name="Mitros T."/>
            <person name="Salamov A."/>
            <person name="Carpenter M.L."/>
            <person name="Signorovitch A.Y."/>
            <person name="Moreno M.A."/>
            <person name="Kamm K."/>
            <person name="Grimwood J."/>
            <person name="Schmutz J."/>
            <person name="Shapiro H."/>
            <person name="Grigoriev I.V."/>
            <person name="Buss L.W."/>
            <person name="Schierwater B."/>
            <person name="Dellaporta S.L."/>
            <person name="Rokhsar D.S."/>
        </authorList>
    </citation>
    <scope>NUCLEOTIDE SEQUENCE [LARGE SCALE GENOMIC DNA]</scope>
    <source>
        <strain evidence="8 9">Grell-BS-1999</strain>
    </source>
</reference>
<dbReference type="SMART" id="SM00228">
    <property type="entry name" value="PDZ"/>
    <property type="match status" value="1"/>
</dbReference>
<dbReference type="AlphaFoldDB" id="B3RRY4"/>
<dbReference type="Proteomes" id="UP000009022">
    <property type="component" value="Unassembled WGS sequence"/>
</dbReference>
<keyword evidence="9" id="KW-1185">Reference proteome</keyword>
<dbReference type="EMBL" id="DS985243">
    <property type="protein sequence ID" value="EDV26953.1"/>
    <property type="molecule type" value="Genomic_DNA"/>
</dbReference>
<dbReference type="InterPro" id="IPR008145">
    <property type="entry name" value="GK/Ca_channel_bsu"/>
</dbReference>
<feature type="domain" description="L27" evidence="7">
    <location>
        <begin position="78"/>
        <end position="136"/>
    </location>
</feature>
<dbReference type="RefSeq" id="XP_002110949.1">
    <property type="nucleotide sequence ID" value="XM_002110913.1"/>
</dbReference>
<evidence type="ECO:0000259" key="6">
    <source>
        <dbReference type="PROSITE" id="PS50106"/>
    </source>
</evidence>
<keyword evidence="2 3" id="KW-0728">SH3 domain</keyword>
<dbReference type="Pfam" id="PF02828">
    <property type="entry name" value="L27"/>
    <property type="match status" value="1"/>
</dbReference>
<dbReference type="GO" id="GO:0005886">
    <property type="term" value="C:plasma membrane"/>
    <property type="evidence" value="ECO:0000318"/>
    <property type="project" value="GO_Central"/>
</dbReference>
<organism evidence="8 9">
    <name type="scientific">Trichoplax adhaerens</name>
    <name type="common">Trichoplax reptans</name>
    <dbReference type="NCBI Taxonomy" id="10228"/>
    <lineage>
        <taxon>Eukaryota</taxon>
        <taxon>Metazoa</taxon>
        <taxon>Placozoa</taxon>
        <taxon>Uniplacotomia</taxon>
        <taxon>Trichoplacea</taxon>
        <taxon>Trichoplacidae</taxon>
        <taxon>Trichoplax</taxon>
    </lineage>
</organism>
<dbReference type="CTD" id="6751640"/>
<dbReference type="PROSITE" id="PS50002">
    <property type="entry name" value="SH3"/>
    <property type="match status" value="1"/>
</dbReference>
<sequence length="557" mass="63649">MPSADCSMSAQDVRRDVDAVCKISVNNFGIDALKTVLESLDDEKLADNEQVASLRLLLQQKNVQSLVAAYDNVESQEEETDYKNNTETLQQVLSELEPDVEESETANELNIMLKQPHFRRLVEALDRIANRKYRNEPDSFDPAINSATTEAVRVVVLQKFDDQPLGITISSRNGHCYVARILHDSMIHVQGLLHIGDCIEEVDGQPVTSPEFLQDKLRRAVGSVTLKITPSYKESMNICETNLKAYFNYYPEKDPQIPTKDAGLEFEKGDILEIVNLDDENWWQARVAGKKGTGIIPSPMFEERRKSHLHSGSAIKRPNSLLARLTGLDRKLETMYVVRNNMDFERHGVVTYEEVVRVKPGFHKCLYLLGAKGVGKRTIKTRLVESDPERLGIAIPYTTRPAKSGEEDGVDYHFVAEKHFRRKLKDNQFLEWGRYQNNYYGTRASTVKDVMNSGKMVVLDLIPEAIKALKSSNFKAYVVFIASPSAEILEKRHEDSTKRYADFQKMKEESDIMEQMYGSYIDETILNLDPNETYEKLKEIIERLQNESSWVPTSWVY</sequence>
<comment type="similarity">
    <text evidence="1">Belongs to the MAGUK family.</text>
</comment>
<dbReference type="SMART" id="SM00326">
    <property type="entry name" value="SH3"/>
    <property type="match status" value="1"/>
</dbReference>
<dbReference type="CDD" id="cd11862">
    <property type="entry name" value="SH3_MPP"/>
    <property type="match status" value="1"/>
</dbReference>
<dbReference type="GO" id="GO:0005911">
    <property type="term" value="C:cell-cell junction"/>
    <property type="evidence" value="ECO:0000318"/>
    <property type="project" value="GO_Central"/>
</dbReference>
<feature type="domain" description="PDZ" evidence="6">
    <location>
        <begin position="154"/>
        <end position="232"/>
    </location>
</feature>
<accession>B3RRY4</accession>
<dbReference type="PROSITE" id="PS00856">
    <property type="entry name" value="GUANYLATE_KINASE_1"/>
    <property type="match status" value="1"/>
</dbReference>
<dbReference type="InterPro" id="IPR014775">
    <property type="entry name" value="L27_C"/>
</dbReference>
<protein>
    <recommendedName>
        <fullName evidence="10">MAGUK p55 subfamily member 2</fullName>
    </recommendedName>
</protein>
<proteinExistence type="inferred from homology"/>
<dbReference type="InterPro" id="IPR001478">
    <property type="entry name" value="PDZ"/>
</dbReference>
<dbReference type="SUPFAM" id="SSF101288">
    <property type="entry name" value="L27 domain"/>
    <property type="match status" value="1"/>
</dbReference>
<dbReference type="InterPro" id="IPR027417">
    <property type="entry name" value="P-loop_NTPase"/>
</dbReference>
<evidence type="ECO:0000256" key="2">
    <source>
        <dbReference type="ARBA" id="ARBA00022443"/>
    </source>
</evidence>
<dbReference type="OMA" id="NESQWVP"/>
<name>B3RRY4_TRIAD</name>
<evidence type="ECO:0000259" key="4">
    <source>
        <dbReference type="PROSITE" id="PS50002"/>
    </source>
</evidence>
<dbReference type="InParanoid" id="B3RRY4"/>
<dbReference type="SUPFAM" id="SSF50044">
    <property type="entry name" value="SH3-domain"/>
    <property type="match status" value="1"/>
</dbReference>
<feature type="domain" description="Guanylate kinase-like" evidence="5">
    <location>
        <begin position="363"/>
        <end position="542"/>
    </location>
</feature>
<dbReference type="Gene3D" id="2.30.30.40">
    <property type="entry name" value="SH3 Domains"/>
    <property type="match status" value="1"/>
</dbReference>
<dbReference type="SMART" id="SM00569">
    <property type="entry name" value="L27"/>
    <property type="match status" value="2"/>
</dbReference>
<evidence type="ECO:0008006" key="10">
    <source>
        <dbReference type="Google" id="ProtNLM"/>
    </source>
</evidence>
<dbReference type="FunCoup" id="B3RRY4">
    <property type="interactions" value="723"/>
</dbReference>
<dbReference type="Gene3D" id="2.30.42.10">
    <property type="match status" value="1"/>
</dbReference>
<evidence type="ECO:0000313" key="9">
    <source>
        <dbReference type="Proteomes" id="UP000009022"/>
    </source>
</evidence>
<dbReference type="STRING" id="10228.B3RRY4"/>
<dbReference type="InterPro" id="IPR036892">
    <property type="entry name" value="L27_dom_sf"/>
</dbReference>
<dbReference type="CDD" id="cd10832">
    <property type="entry name" value="PDZ_MPP6-MPP2-like"/>
    <property type="match status" value="1"/>
</dbReference>
<dbReference type="InterPro" id="IPR008144">
    <property type="entry name" value="Guanylate_kin-like_dom"/>
</dbReference>
<dbReference type="InterPro" id="IPR004172">
    <property type="entry name" value="L27_dom"/>
</dbReference>
<dbReference type="eggNOG" id="KOG0609">
    <property type="taxonomic scope" value="Eukaryota"/>
</dbReference>
<dbReference type="PhylomeDB" id="B3RRY4"/>
<dbReference type="Pfam" id="PF00595">
    <property type="entry name" value="PDZ"/>
    <property type="match status" value="1"/>
</dbReference>
<evidence type="ECO:0000313" key="8">
    <source>
        <dbReference type="EMBL" id="EDV26953.1"/>
    </source>
</evidence>
<dbReference type="PANTHER" id="PTHR23122">
    <property type="entry name" value="MEMBRANE-ASSOCIATED GUANYLATE KINASE MAGUK"/>
    <property type="match status" value="1"/>
</dbReference>
<gene>
    <name evidence="8" type="ORF">TRIADDRAFT_63748</name>
</gene>
<dbReference type="Pfam" id="PF00625">
    <property type="entry name" value="Guanylate_kin"/>
    <property type="match status" value="1"/>
</dbReference>
<dbReference type="OrthoDB" id="65789at2759"/>
<dbReference type="KEGG" id="tad:TRIADDRAFT_63748"/>
<dbReference type="HOGENOM" id="CLU_001715_5_1_1"/>
<dbReference type="Pfam" id="PF00018">
    <property type="entry name" value="SH3_1"/>
    <property type="match status" value="1"/>
</dbReference>
<dbReference type="PROSITE" id="PS50106">
    <property type="entry name" value="PDZ"/>
    <property type="match status" value="1"/>
</dbReference>
<dbReference type="InterPro" id="IPR036028">
    <property type="entry name" value="SH3-like_dom_sf"/>
</dbReference>
<evidence type="ECO:0000259" key="5">
    <source>
        <dbReference type="PROSITE" id="PS50052"/>
    </source>
</evidence>
<dbReference type="GeneID" id="6751640"/>
<dbReference type="Gene3D" id="3.40.50.300">
    <property type="entry name" value="P-loop containing nucleotide triphosphate hydrolases"/>
    <property type="match status" value="1"/>
</dbReference>
<dbReference type="Gene3D" id="1.10.287.650">
    <property type="entry name" value="L27 domain"/>
    <property type="match status" value="2"/>
</dbReference>
<evidence type="ECO:0000256" key="3">
    <source>
        <dbReference type="PROSITE-ProRule" id="PRU00192"/>
    </source>
</evidence>
<dbReference type="SUPFAM" id="SSF50156">
    <property type="entry name" value="PDZ domain-like"/>
    <property type="match status" value="1"/>
</dbReference>
<evidence type="ECO:0000256" key="1">
    <source>
        <dbReference type="ARBA" id="ARBA00007014"/>
    </source>
</evidence>
<dbReference type="PROSITE" id="PS50052">
    <property type="entry name" value="GUANYLATE_KINASE_2"/>
    <property type="match status" value="1"/>
</dbReference>
<evidence type="ECO:0000259" key="7">
    <source>
        <dbReference type="PROSITE" id="PS51022"/>
    </source>
</evidence>
<dbReference type="InterPro" id="IPR050716">
    <property type="entry name" value="MAGUK"/>
</dbReference>